<dbReference type="Pfam" id="PF02929">
    <property type="entry name" value="Bgal_small_N"/>
    <property type="match status" value="1"/>
</dbReference>
<evidence type="ECO:0000313" key="9">
    <source>
        <dbReference type="EMBL" id="PSL37484.1"/>
    </source>
</evidence>
<dbReference type="SUPFAM" id="SSF74650">
    <property type="entry name" value="Galactose mutarotase-like"/>
    <property type="match status" value="1"/>
</dbReference>
<dbReference type="InterPro" id="IPR006101">
    <property type="entry name" value="Glyco_hydro_2"/>
</dbReference>
<dbReference type="SUPFAM" id="SSF49785">
    <property type="entry name" value="Galactose-binding domain-like"/>
    <property type="match status" value="1"/>
</dbReference>
<name>A0A2P8GU38_9MICO</name>
<dbReference type="GO" id="GO:0009341">
    <property type="term" value="C:beta-galactosidase complex"/>
    <property type="evidence" value="ECO:0007669"/>
    <property type="project" value="InterPro"/>
</dbReference>
<dbReference type="InterPro" id="IPR014718">
    <property type="entry name" value="GH-type_carb-bd"/>
</dbReference>
<dbReference type="InterPro" id="IPR008979">
    <property type="entry name" value="Galactose-bd-like_sf"/>
</dbReference>
<dbReference type="InterPro" id="IPR023230">
    <property type="entry name" value="Glyco_hydro_2_CS"/>
</dbReference>
<evidence type="ECO:0000313" key="10">
    <source>
        <dbReference type="Proteomes" id="UP000241203"/>
    </source>
</evidence>
<dbReference type="InterPro" id="IPR036156">
    <property type="entry name" value="Beta-gal/glucu_dom_sf"/>
</dbReference>
<dbReference type="PROSITE" id="PS00719">
    <property type="entry name" value="GLYCOSYL_HYDROL_F2_1"/>
    <property type="match status" value="1"/>
</dbReference>
<dbReference type="InterPro" id="IPR023232">
    <property type="entry name" value="Glyco_hydro_2_AS"/>
</dbReference>
<comment type="similarity">
    <text evidence="2">Belongs to the glycosyl hydrolase 2 family.</text>
</comment>
<dbReference type="InterPro" id="IPR011013">
    <property type="entry name" value="Gal_mutarotase_sf_dom"/>
</dbReference>
<feature type="domain" description="Beta galactosidase small chain/" evidence="8">
    <location>
        <begin position="804"/>
        <end position="1098"/>
    </location>
</feature>
<protein>
    <recommendedName>
        <fullName evidence="4">Beta-galactosidase</fullName>
        <ecNumber evidence="3">3.2.1.23</ecNumber>
    </recommendedName>
    <alternativeName>
        <fullName evidence="7">Lactase</fullName>
    </alternativeName>
</protein>
<dbReference type="GO" id="GO:0030246">
    <property type="term" value="F:carbohydrate binding"/>
    <property type="evidence" value="ECO:0007669"/>
    <property type="project" value="InterPro"/>
</dbReference>
<evidence type="ECO:0000256" key="3">
    <source>
        <dbReference type="ARBA" id="ARBA00012756"/>
    </source>
</evidence>
<dbReference type="PRINTS" id="PR00132">
    <property type="entry name" value="GLHYDRLASE2"/>
</dbReference>
<evidence type="ECO:0000256" key="7">
    <source>
        <dbReference type="ARBA" id="ARBA00032230"/>
    </source>
</evidence>
<keyword evidence="6" id="KW-0326">Glycosidase</keyword>
<dbReference type="InterPro" id="IPR017853">
    <property type="entry name" value="GH"/>
</dbReference>
<dbReference type="Gene3D" id="2.60.120.260">
    <property type="entry name" value="Galactose-binding domain-like"/>
    <property type="match status" value="1"/>
</dbReference>
<dbReference type="InterPro" id="IPR013783">
    <property type="entry name" value="Ig-like_fold"/>
</dbReference>
<sequence>MTSPHRTPDSTNNTIDRGYLTSFAPGSGARTAPRAHLASDAPEFPLAGRWRFRLLPAAPGTLGGTDVLPAGETVDGLGAVDLDDSSWDEIAVPAHWVLEGDGAYGSPIYTNVQYPFPIEPPHVPDANPTGDYRRRFELPADIGTADRVLLRFDGVESAYRVWMNGHDVGTATGSRLVQEFDVTEALVPGENVVAVRVHQWSAASYLEDQDQWWLPGIFRDVTLLARPAGGIDDVGVLADLDEHTGAGCLTLDLVASDSAFPVTVRIPELGVETTWATRADVLPIDAGPVQPWSPDQPYLYEATVSSAAETRSLRVGFRTVRIVGDRLLVNGRQVRFSGVNRHETHPDRGRVFDEEHARADMALMKQHNVNAIRTSHYPPHPRVLDLADELGFWVIDECDLETHGFERGGRVIPGLELGGVVSQDLTPGFDGRGWEDNPSDDPRWRDAYLDRIRRTVERDKNHPSVIIWSLGNESGTGANLAAMADWVHDRDPSRPVHYEGDYTGQYTDVYSRMYPSLAETEAIGRDDSNALLLGCTTSESQRQRSKPFLLCEYVHAMGNGPALIDRYRALSELHPRLHGGFVWEWRDHGLRTRTADGTEFFAYGGDFGEEVHDGNFVMDGLVLSDDTPSPGLAEFAAVEQPIRFTRLADGSIEVTNLRFAADTRDVDFVWRLERDGVELSTGVLQPAERGGDVVPAGESVVLPAPSLVASIGEAEVWLTIEAVLIDAAAWASAGHVVSRGQFLVEEIVPVDPPRPFAPLDDPATPAEWVRAREVRQRRGATGRLTARDADGWVKGTVPVSAASEADGADAAAVFSAAGSLRSLLGHDVTGPRLELFRAVTDNDRGPMGGTLDLADPRTNLGLGTWAPSSEEQWRAARLDLLRPRLESIEHRLGDDGALRGVRVLERWAAPEGVASVWQQSEWTLDGADALLRVRITPSTGWTGLWPRIGIRFALPLDVTEAGWFGTGPFENYPDSLRAARVGRFSAAVDDLVVPYARPQESGHRSELRSLDLGDATGPWLRVDAQADSAGRLPGFTVRRHTPHEVDAAEHPHELPTPVATYLTIDAAQHGLGTRACGPDVWPTEYLRPETRTIALRFSSPTA</sequence>
<dbReference type="SMART" id="SM01038">
    <property type="entry name" value="Bgal_small_N"/>
    <property type="match status" value="1"/>
</dbReference>
<dbReference type="Pfam" id="PF16353">
    <property type="entry name" value="LacZ_4"/>
    <property type="match status" value="1"/>
</dbReference>
<evidence type="ECO:0000259" key="8">
    <source>
        <dbReference type="SMART" id="SM01038"/>
    </source>
</evidence>
<evidence type="ECO:0000256" key="6">
    <source>
        <dbReference type="ARBA" id="ARBA00023295"/>
    </source>
</evidence>
<dbReference type="Pfam" id="PF02837">
    <property type="entry name" value="Glyco_hydro_2_N"/>
    <property type="match status" value="1"/>
</dbReference>
<dbReference type="Gene3D" id="2.60.40.10">
    <property type="entry name" value="Immunoglobulins"/>
    <property type="match status" value="2"/>
</dbReference>
<evidence type="ECO:0000256" key="2">
    <source>
        <dbReference type="ARBA" id="ARBA00007401"/>
    </source>
</evidence>
<dbReference type="GO" id="GO:0004565">
    <property type="term" value="F:beta-galactosidase activity"/>
    <property type="evidence" value="ECO:0007669"/>
    <property type="project" value="UniProtKB-EC"/>
</dbReference>
<evidence type="ECO:0000256" key="5">
    <source>
        <dbReference type="ARBA" id="ARBA00022801"/>
    </source>
</evidence>
<dbReference type="Proteomes" id="UP000241203">
    <property type="component" value="Unassembled WGS sequence"/>
</dbReference>
<dbReference type="PROSITE" id="PS00608">
    <property type="entry name" value="GLYCOSYL_HYDROL_F2_2"/>
    <property type="match status" value="1"/>
</dbReference>
<dbReference type="InterPro" id="IPR004199">
    <property type="entry name" value="B-gal_small/dom_5"/>
</dbReference>
<dbReference type="EMBL" id="PYAU01000001">
    <property type="protein sequence ID" value="PSL37484.1"/>
    <property type="molecule type" value="Genomic_DNA"/>
</dbReference>
<dbReference type="SUPFAM" id="SSF51445">
    <property type="entry name" value="(Trans)glycosidases"/>
    <property type="match status" value="1"/>
</dbReference>
<dbReference type="SUPFAM" id="SSF49303">
    <property type="entry name" value="beta-Galactosidase/glucuronidase domain"/>
    <property type="match status" value="2"/>
</dbReference>
<dbReference type="AlphaFoldDB" id="A0A2P8GU38"/>
<dbReference type="PANTHER" id="PTHR46323">
    <property type="entry name" value="BETA-GALACTOSIDASE"/>
    <property type="match status" value="1"/>
</dbReference>
<evidence type="ECO:0000256" key="1">
    <source>
        <dbReference type="ARBA" id="ARBA00001412"/>
    </source>
</evidence>
<keyword evidence="5" id="KW-0378">Hydrolase</keyword>
<dbReference type="InterPro" id="IPR006104">
    <property type="entry name" value="Glyco_hydro_2_N"/>
</dbReference>
<dbReference type="InterPro" id="IPR006103">
    <property type="entry name" value="Glyco_hydro_2_cat"/>
</dbReference>
<dbReference type="Gene3D" id="2.70.98.10">
    <property type="match status" value="1"/>
</dbReference>
<dbReference type="Gene3D" id="3.20.20.80">
    <property type="entry name" value="Glycosidases"/>
    <property type="match status" value="1"/>
</dbReference>
<dbReference type="InterPro" id="IPR050347">
    <property type="entry name" value="Bact_Beta-galactosidase"/>
</dbReference>
<dbReference type="EC" id="3.2.1.23" evidence="3"/>
<dbReference type="Pfam" id="PF02836">
    <property type="entry name" value="Glyco_hydro_2_C"/>
    <property type="match status" value="1"/>
</dbReference>
<dbReference type="GO" id="GO:0005990">
    <property type="term" value="P:lactose catabolic process"/>
    <property type="evidence" value="ECO:0007669"/>
    <property type="project" value="TreeGrafter"/>
</dbReference>
<proteinExistence type="inferred from homology"/>
<dbReference type="InterPro" id="IPR032312">
    <property type="entry name" value="LacZ_4"/>
</dbReference>
<dbReference type="PANTHER" id="PTHR46323:SF2">
    <property type="entry name" value="BETA-GALACTOSIDASE"/>
    <property type="match status" value="1"/>
</dbReference>
<organism evidence="9 10">
    <name type="scientific">Labedella gwakjiensis</name>
    <dbReference type="NCBI Taxonomy" id="390269"/>
    <lineage>
        <taxon>Bacteria</taxon>
        <taxon>Bacillati</taxon>
        <taxon>Actinomycetota</taxon>
        <taxon>Actinomycetes</taxon>
        <taxon>Micrococcales</taxon>
        <taxon>Microbacteriaceae</taxon>
        <taxon>Labedella</taxon>
    </lineage>
</organism>
<gene>
    <name evidence="9" type="ORF">CLV49_1091</name>
</gene>
<dbReference type="RefSeq" id="WP_424978860.1">
    <property type="nucleotide sequence ID" value="NZ_PYAU01000001.1"/>
</dbReference>
<evidence type="ECO:0000256" key="4">
    <source>
        <dbReference type="ARBA" id="ARBA00013303"/>
    </source>
</evidence>
<reference evidence="9 10" key="1">
    <citation type="submission" date="2018-03" db="EMBL/GenBank/DDBJ databases">
        <title>Genomic Encyclopedia of Archaeal and Bacterial Type Strains, Phase II (KMG-II): from individual species to whole genera.</title>
        <authorList>
            <person name="Goeker M."/>
        </authorList>
    </citation>
    <scope>NUCLEOTIDE SEQUENCE [LARGE SCALE GENOMIC DNA]</scope>
    <source>
        <strain evidence="9 10">DSM 21548</strain>
    </source>
</reference>
<comment type="catalytic activity">
    <reaction evidence="1">
        <text>Hydrolysis of terminal non-reducing beta-D-galactose residues in beta-D-galactosides.</text>
        <dbReference type="EC" id="3.2.1.23"/>
    </reaction>
</comment>
<comment type="caution">
    <text evidence="9">The sequence shown here is derived from an EMBL/GenBank/DDBJ whole genome shotgun (WGS) entry which is preliminary data.</text>
</comment>
<accession>A0A2P8GU38</accession>